<comment type="caution">
    <text evidence="1">The sequence shown here is derived from an EMBL/GenBank/DDBJ whole genome shotgun (WGS) entry which is preliminary data.</text>
</comment>
<reference evidence="1" key="1">
    <citation type="journal article" date="2020" name="mSystems">
        <title>Genome- and Community-Level Interaction Insights into Carbon Utilization and Element Cycling Functions of Hydrothermarchaeota in Hydrothermal Sediment.</title>
        <authorList>
            <person name="Zhou Z."/>
            <person name="Liu Y."/>
            <person name="Xu W."/>
            <person name="Pan J."/>
            <person name="Luo Z.H."/>
            <person name="Li M."/>
        </authorList>
    </citation>
    <scope>NUCLEOTIDE SEQUENCE [LARGE SCALE GENOMIC DNA]</scope>
    <source>
        <strain evidence="1">SpSt-339</strain>
    </source>
</reference>
<dbReference type="InterPro" id="IPR021787">
    <property type="entry name" value="DUF3352"/>
</dbReference>
<evidence type="ECO:0000313" key="1">
    <source>
        <dbReference type="EMBL" id="HEN16935.1"/>
    </source>
</evidence>
<dbReference type="EMBL" id="DSOK01000435">
    <property type="protein sequence ID" value="HEN16935.1"/>
    <property type="molecule type" value="Genomic_DNA"/>
</dbReference>
<protein>
    <submittedName>
        <fullName evidence="1">DUF3352 domain-containing protein</fullName>
    </submittedName>
</protein>
<dbReference type="Pfam" id="PF11832">
    <property type="entry name" value="DUF3352"/>
    <property type="match status" value="1"/>
</dbReference>
<name>A0A7C2P811_9PLAN</name>
<organism evidence="1">
    <name type="scientific">Schlesneria paludicola</name>
    <dbReference type="NCBI Taxonomy" id="360056"/>
    <lineage>
        <taxon>Bacteria</taxon>
        <taxon>Pseudomonadati</taxon>
        <taxon>Planctomycetota</taxon>
        <taxon>Planctomycetia</taxon>
        <taxon>Planctomycetales</taxon>
        <taxon>Planctomycetaceae</taxon>
        <taxon>Schlesneria</taxon>
    </lineage>
</organism>
<gene>
    <name evidence="1" type="ORF">ENQ76_15855</name>
</gene>
<accession>A0A7C2P811</accession>
<sequence>MSKAFAYVEQPASGVLGLFQFPPVDQTPPAWVPADAALFMGLNWNVEEAYLSVESVVDSVQGPGALGKMLDAFAADEDGPGIHVKDDILDNLAGRMQIVTEAPPSDAATDAEVPSVPPMIFSIAVKDAAAMQATLAKAAKSDGFPGESRQFEGVTVYELPAGEQTVAVAVVGDALVLTTDPAAIEKRIRGKTAASLADSPAYKAFAKYLPAKTSLLSFQKQDAQMKAAYEMLKKQGDGQLEGVDLSRLPDFSVIQKYLKPTISYAIPDENGALFVGFSLKAD</sequence>
<dbReference type="AlphaFoldDB" id="A0A7C2P811"/>
<proteinExistence type="predicted"/>